<accession>A0ABY6M2F0</accession>
<dbReference type="PANTHER" id="PTHR42742:SF3">
    <property type="entry name" value="FRUCTOKINASE"/>
    <property type="match status" value="1"/>
</dbReference>
<dbReference type="InterPro" id="IPR051804">
    <property type="entry name" value="Carb_Metab_Reg_Kinase/Isom"/>
</dbReference>
<evidence type="ECO:0000259" key="5">
    <source>
        <dbReference type="Pfam" id="PF20511"/>
    </source>
</evidence>
<protein>
    <recommendedName>
        <fullName evidence="3">Phosphohexomutase</fullName>
    </recommendedName>
    <alternativeName>
        <fullName evidence="4">Phosphomannose isomerase</fullName>
    </alternativeName>
</protein>
<organism evidence="7 8">
    <name type="scientific">Flavobacterium agricola</name>
    <dbReference type="NCBI Taxonomy" id="2870839"/>
    <lineage>
        <taxon>Bacteria</taxon>
        <taxon>Pseudomonadati</taxon>
        <taxon>Bacteroidota</taxon>
        <taxon>Flavobacteriia</taxon>
        <taxon>Flavobacteriales</taxon>
        <taxon>Flavobacteriaceae</taxon>
        <taxon>Flavobacterium</taxon>
    </lineage>
</organism>
<feature type="domain" description="Mannose-6-phosphate isomerase cupin" evidence="6">
    <location>
        <begin position="252"/>
        <end position="325"/>
    </location>
</feature>
<reference evidence="7" key="1">
    <citation type="submission" date="2021-08" db="EMBL/GenBank/DDBJ databases">
        <title>Flavobacterium sp. strain CC-SYL302.</title>
        <authorList>
            <person name="Lin S.-Y."/>
            <person name="Lee T.-H."/>
            <person name="Young C.-C."/>
        </authorList>
    </citation>
    <scope>NUCLEOTIDE SEQUENCE</scope>
    <source>
        <strain evidence="7">CC-SYL302</strain>
    </source>
</reference>
<proteinExistence type="predicted"/>
<dbReference type="Pfam" id="PF21621">
    <property type="entry name" value="MPI_cupin_dom"/>
    <property type="match status" value="1"/>
</dbReference>
<evidence type="ECO:0000256" key="3">
    <source>
        <dbReference type="ARBA" id="ARBA00029741"/>
    </source>
</evidence>
<keyword evidence="8" id="KW-1185">Reference proteome</keyword>
<name>A0ABY6M2F0_9FLAO</name>
<dbReference type="InterPro" id="IPR046457">
    <property type="entry name" value="PMI_typeI_cat"/>
</dbReference>
<dbReference type="PIRSF" id="PIRSF036894">
    <property type="entry name" value="PMI_Firm_short"/>
    <property type="match status" value="1"/>
</dbReference>
<dbReference type="PANTHER" id="PTHR42742">
    <property type="entry name" value="TRANSCRIPTIONAL REPRESSOR MPRA"/>
    <property type="match status" value="1"/>
</dbReference>
<feature type="domain" description="Phosphomannose isomerase type I catalytic" evidence="5">
    <location>
        <begin position="13"/>
        <end position="119"/>
    </location>
</feature>
<dbReference type="Gene3D" id="2.60.120.10">
    <property type="entry name" value="Jelly Rolls"/>
    <property type="match status" value="2"/>
</dbReference>
<dbReference type="InterPro" id="IPR011051">
    <property type="entry name" value="RmlC_Cupin_sf"/>
</dbReference>
<dbReference type="EMBL" id="CP081495">
    <property type="protein sequence ID" value="UYW01585.1"/>
    <property type="molecule type" value="Genomic_DNA"/>
</dbReference>
<dbReference type="InterPro" id="IPR014710">
    <property type="entry name" value="RmlC-like_jellyroll"/>
</dbReference>
<dbReference type="SUPFAM" id="SSF51182">
    <property type="entry name" value="RmlC-like cupins"/>
    <property type="match status" value="1"/>
</dbReference>
<dbReference type="Proteomes" id="UP001163328">
    <property type="component" value="Chromosome"/>
</dbReference>
<evidence type="ECO:0000256" key="4">
    <source>
        <dbReference type="ARBA" id="ARBA00030762"/>
    </source>
</evidence>
<dbReference type="InterPro" id="IPR049071">
    <property type="entry name" value="MPI_cupin_dom"/>
</dbReference>
<keyword evidence="7" id="KW-0413">Isomerase</keyword>
<dbReference type="Pfam" id="PF20511">
    <property type="entry name" value="PMI_typeI_cat"/>
    <property type="match status" value="1"/>
</dbReference>
<evidence type="ECO:0000259" key="6">
    <source>
        <dbReference type="Pfam" id="PF21621"/>
    </source>
</evidence>
<dbReference type="InterPro" id="IPR014628">
    <property type="entry name" value="Man6P_isomerase_Firm_short"/>
</dbReference>
<evidence type="ECO:0000256" key="2">
    <source>
        <dbReference type="ARBA" id="ARBA00022833"/>
    </source>
</evidence>
<sequence length="328" mass="37266">MSNNNILYPLLFKPIYKERIWGGCKLKTYLGKDIPSDSIGESWEIADLPNDTNLIANGNLKGTCFKTAINQYKDAILGGKVVEKFGLNFPLLFKFLDAKDDLSIQLHPNDELAKKRHNSFGKTEMWYVMQADEDAEIIIGFKENCSSSQYLKHLENKTLPQILKRIKVKAGDVYFLETGTIHAIGKGIVIAEVQQTSDITYRVYDWDRVDAKGKSRELCRIAVELALDAINYNYVDAKRVYTSRPNQNNPIVSSNYFTTNFIPLTAELSIVKNSDCFRVYIVTQGLVNIQIENEIFSFQLGDTILIPASITNYVLKGQADLLEIYIEY</sequence>
<gene>
    <name evidence="7" type="ORF">K5I29_01260</name>
</gene>
<keyword evidence="1" id="KW-0479">Metal-binding</keyword>
<dbReference type="CDD" id="cd07010">
    <property type="entry name" value="cupin_PMI_type_I_N_bac"/>
    <property type="match status" value="1"/>
</dbReference>
<dbReference type="GO" id="GO:0016853">
    <property type="term" value="F:isomerase activity"/>
    <property type="evidence" value="ECO:0007669"/>
    <property type="project" value="UniProtKB-KW"/>
</dbReference>
<evidence type="ECO:0000256" key="1">
    <source>
        <dbReference type="ARBA" id="ARBA00022723"/>
    </source>
</evidence>
<keyword evidence="2" id="KW-0862">Zinc</keyword>
<evidence type="ECO:0000313" key="7">
    <source>
        <dbReference type="EMBL" id="UYW01585.1"/>
    </source>
</evidence>
<evidence type="ECO:0000313" key="8">
    <source>
        <dbReference type="Proteomes" id="UP001163328"/>
    </source>
</evidence>
<dbReference type="RefSeq" id="WP_264434058.1">
    <property type="nucleotide sequence ID" value="NZ_CP081495.1"/>
</dbReference>